<evidence type="ECO:0000313" key="4">
    <source>
        <dbReference type="Proteomes" id="UP001183226"/>
    </source>
</evidence>
<dbReference type="SUPFAM" id="SSF46955">
    <property type="entry name" value="Putative DNA-binding domain"/>
    <property type="match status" value="1"/>
</dbReference>
<dbReference type="InterPro" id="IPR000551">
    <property type="entry name" value="MerR-type_HTH_dom"/>
</dbReference>
<dbReference type="PRINTS" id="PR00040">
    <property type="entry name" value="HTHMERR"/>
</dbReference>
<dbReference type="PANTHER" id="PTHR30204">
    <property type="entry name" value="REDOX-CYCLING DRUG-SENSING TRANSCRIPTIONAL ACTIVATOR SOXR"/>
    <property type="match status" value="1"/>
</dbReference>
<evidence type="ECO:0000256" key="1">
    <source>
        <dbReference type="ARBA" id="ARBA00023125"/>
    </source>
</evidence>
<comment type="caution">
    <text evidence="3">The sequence shown here is derived from an EMBL/GenBank/DDBJ whole genome shotgun (WGS) entry which is preliminary data.</text>
</comment>
<organism evidence="3 4">
    <name type="scientific">Streptomonospora wellingtoniae</name>
    <dbReference type="NCBI Taxonomy" id="3075544"/>
    <lineage>
        <taxon>Bacteria</taxon>
        <taxon>Bacillati</taxon>
        <taxon>Actinomycetota</taxon>
        <taxon>Actinomycetes</taxon>
        <taxon>Streptosporangiales</taxon>
        <taxon>Nocardiopsidaceae</taxon>
        <taxon>Streptomonospora</taxon>
    </lineage>
</organism>
<dbReference type="InterPro" id="IPR009061">
    <property type="entry name" value="DNA-bd_dom_put_sf"/>
</dbReference>
<name>A0ABU2KTW8_9ACTN</name>
<accession>A0ABU2KTW8</accession>
<protein>
    <submittedName>
        <fullName evidence="3">MerR family transcriptional regulator</fullName>
    </submittedName>
</protein>
<dbReference type="SMART" id="SM00422">
    <property type="entry name" value="HTH_MERR"/>
    <property type="match status" value="1"/>
</dbReference>
<dbReference type="Pfam" id="PF13411">
    <property type="entry name" value="MerR_1"/>
    <property type="match status" value="1"/>
</dbReference>
<dbReference type="PANTHER" id="PTHR30204:SF93">
    <property type="entry name" value="HTH MERR-TYPE DOMAIN-CONTAINING PROTEIN"/>
    <property type="match status" value="1"/>
</dbReference>
<dbReference type="EMBL" id="JAVREK010000009">
    <property type="protein sequence ID" value="MDT0302563.1"/>
    <property type="molecule type" value="Genomic_DNA"/>
</dbReference>
<evidence type="ECO:0000313" key="3">
    <source>
        <dbReference type="EMBL" id="MDT0302563.1"/>
    </source>
</evidence>
<dbReference type="PROSITE" id="PS50937">
    <property type="entry name" value="HTH_MERR_2"/>
    <property type="match status" value="1"/>
</dbReference>
<proteinExistence type="predicted"/>
<sequence length="320" mass="35283">MMADMEPQEGLHTIGELAGRTGLSVKAIRFYADEGIVPPTARSAAGYRLYDAEAAARLDLVRTLRELGIDLATIRSILDREADLGEIAAAHVRSLDERIRMLRLRRAVLSTVAHRTPTQREISLMTDLARLSAEERQRIIDDYHDAVFGGLDLDADFVARQRSVQVELPAEPSPEQVDAWVELAGLVQDPGFRERAREMARAQERSRADGSFAQPAEDASRLAERIAESVAGARTAGVAPDSAEARPVVDELVAAALEGGAADTPAERRRLAEEYAVFTDRRVERYWKLMGVVNGWPAFEPRVPEWEWFIAALRASAGTA</sequence>
<dbReference type="CDD" id="cd00592">
    <property type="entry name" value="HTH_MerR-like"/>
    <property type="match status" value="1"/>
</dbReference>
<dbReference type="Gene3D" id="1.10.1660.10">
    <property type="match status" value="1"/>
</dbReference>
<dbReference type="InterPro" id="IPR047057">
    <property type="entry name" value="MerR_fam"/>
</dbReference>
<gene>
    <name evidence="3" type="ORF">RM446_10625</name>
</gene>
<evidence type="ECO:0000259" key="2">
    <source>
        <dbReference type="PROSITE" id="PS50937"/>
    </source>
</evidence>
<feature type="domain" description="HTH merR-type" evidence="2">
    <location>
        <begin position="11"/>
        <end position="80"/>
    </location>
</feature>
<keyword evidence="4" id="KW-1185">Reference proteome</keyword>
<keyword evidence="1" id="KW-0238">DNA-binding</keyword>
<dbReference type="Proteomes" id="UP001183226">
    <property type="component" value="Unassembled WGS sequence"/>
</dbReference>
<reference evidence="4" key="1">
    <citation type="submission" date="2023-07" db="EMBL/GenBank/DDBJ databases">
        <title>30 novel species of actinomycetes from the DSMZ collection.</title>
        <authorList>
            <person name="Nouioui I."/>
        </authorList>
    </citation>
    <scope>NUCLEOTIDE SEQUENCE [LARGE SCALE GENOMIC DNA]</scope>
    <source>
        <strain evidence="4">DSM 45055</strain>
    </source>
</reference>